<reference evidence="1" key="1">
    <citation type="submission" date="2019-08" db="EMBL/GenBank/DDBJ databases">
        <authorList>
            <person name="Kucharzyk K."/>
            <person name="Murdoch R.W."/>
            <person name="Higgins S."/>
            <person name="Loffler F."/>
        </authorList>
    </citation>
    <scope>NUCLEOTIDE SEQUENCE</scope>
</reference>
<comment type="caution">
    <text evidence="1">The sequence shown here is derived from an EMBL/GenBank/DDBJ whole genome shotgun (WGS) entry which is preliminary data.</text>
</comment>
<evidence type="ECO:0000313" key="1">
    <source>
        <dbReference type="EMBL" id="MPN58762.1"/>
    </source>
</evidence>
<dbReference type="AlphaFoldDB" id="A0A645J6L5"/>
<dbReference type="EMBL" id="VSSQ01131910">
    <property type="protein sequence ID" value="MPN58762.1"/>
    <property type="molecule type" value="Genomic_DNA"/>
</dbReference>
<gene>
    <name evidence="1" type="ORF">SDC9_206475</name>
</gene>
<accession>A0A645J6L5</accession>
<sequence length="75" mass="8748">MWIKGTIDVNRFYFKQTEDSKLKKALSYGFSYKKSTHETHHFVSTLPAKPSRSDTIARFIQVGCNLHPTYKSTDY</sequence>
<proteinExistence type="predicted"/>
<name>A0A645J6L5_9ZZZZ</name>
<organism evidence="1">
    <name type="scientific">bioreactor metagenome</name>
    <dbReference type="NCBI Taxonomy" id="1076179"/>
    <lineage>
        <taxon>unclassified sequences</taxon>
        <taxon>metagenomes</taxon>
        <taxon>ecological metagenomes</taxon>
    </lineage>
</organism>
<protein>
    <submittedName>
        <fullName evidence="1">Uncharacterized protein</fullName>
    </submittedName>
</protein>